<gene>
    <name evidence="1" type="ORF">INP94_06495</name>
</gene>
<proteinExistence type="predicted"/>
<evidence type="ECO:0000313" key="2">
    <source>
        <dbReference type="Proteomes" id="UP000595009"/>
    </source>
</evidence>
<name>A0A7M1NV08_HAEPA</name>
<dbReference type="PROSITE" id="PS51257">
    <property type="entry name" value="PROKAR_LIPOPROTEIN"/>
    <property type="match status" value="1"/>
</dbReference>
<evidence type="ECO:0000313" key="1">
    <source>
        <dbReference type="EMBL" id="QOR16541.1"/>
    </source>
</evidence>
<reference evidence="1 2" key="1">
    <citation type="submission" date="2020-10" db="EMBL/GenBank/DDBJ databases">
        <title>Genomic diversity and antimicrobial resistance of Haemophilus colonising the airways of young children with cystic fibrosis.</title>
        <authorList>
            <person name="Watts S.C."/>
            <person name="Judd L.M."/>
            <person name="Carzino R."/>
            <person name="Ranganathan S."/>
            <person name="Holt K.E."/>
        </authorList>
    </citation>
    <scope>NUCLEOTIDE SEQUENCE [LARGE SCALE GENOMIC DNA]</scope>
    <source>
        <strain evidence="1 2">M1C137_2</strain>
    </source>
</reference>
<protein>
    <recommendedName>
        <fullName evidence="3">Lipoprotein</fullName>
    </recommendedName>
</protein>
<dbReference type="RefSeq" id="WP_197543056.1">
    <property type="nucleotide sequence ID" value="NZ_CP063120.1"/>
</dbReference>
<evidence type="ECO:0008006" key="3">
    <source>
        <dbReference type="Google" id="ProtNLM"/>
    </source>
</evidence>
<organism evidence="1 2">
    <name type="scientific">Haemophilus parainfluenzae</name>
    <dbReference type="NCBI Taxonomy" id="729"/>
    <lineage>
        <taxon>Bacteria</taxon>
        <taxon>Pseudomonadati</taxon>
        <taxon>Pseudomonadota</taxon>
        <taxon>Gammaproteobacteria</taxon>
        <taxon>Pasteurellales</taxon>
        <taxon>Pasteurellaceae</taxon>
        <taxon>Haemophilus</taxon>
    </lineage>
</organism>
<sequence>MKKIITAVAMASLLSGCQLIEQLQGSKQKTSTLPTTSSKVELPAAQAQSLDAQFERIKKGNQEVTFNGEKFYKQTKAFDKSEDPRFLSGAASVDRSNRKFIMSETYYLKDVSHVPALTTKYLDETKKVCDLKTIGNASDAYYACDGNDFQRLVAVVYQAKNILSFRSLKAYQEKPTDAQEKAIVKGLRDYPLDTIAR</sequence>
<dbReference type="Proteomes" id="UP000595009">
    <property type="component" value="Chromosome"/>
</dbReference>
<dbReference type="AlphaFoldDB" id="A0A7M1NV08"/>
<dbReference type="EMBL" id="CP063120">
    <property type="protein sequence ID" value="QOR16541.1"/>
    <property type="molecule type" value="Genomic_DNA"/>
</dbReference>
<accession>A0A7M1NV08</accession>